<dbReference type="EMBL" id="DUJO01000019">
    <property type="protein sequence ID" value="HII73548.1"/>
    <property type="molecule type" value="Genomic_DNA"/>
</dbReference>
<dbReference type="AlphaFoldDB" id="A0A832WE17"/>
<reference evidence="1" key="1">
    <citation type="journal article" date="2020" name="bioRxiv">
        <title>A rank-normalized archaeal taxonomy based on genome phylogeny resolves widespread incomplete and uneven classifications.</title>
        <authorList>
            <person name="Rinke C."/>
            <person name="Chuvochina M."/>
            <person name="Mussig A.J."/>
            <person name="Chaumeil P.-A."/>
            <person name="Waite D.W."/>
            <person name="Whitman W.B."/>
            <person name="Parks D.H."/>
            <person name="Hugenholtz P."/>
        </authorList>
    </citation>
    <scope>NUCLEOTIDE SEQUENCE</scope>
    <source>
        <strain evidence="1">UBA8838</strain>
    </source>
</reference>
<protein>
    <submittedName>
        <fullName evidence="1">DUF4898 domain-containing protein</fullName>
    </submittedName>
</protein>
<name>A0A832WE17_9CREN</name>
<dbReference type="Pfam" id="PF16239">
    <property type="entry name" value="DUF4898"/>
    <property type="match status" value="1"/>
</dbReference>
<dbReference type="InterPro" id="IPR032603">
    <property type="entry name" value="DUF4898"/>
</dbReference>
<organism evidence="1 2">
    <name type="scientific">Sulfurisphaera tokodaii</name>
    <dbReference type="NCBI Taxonomy" id="111955"/>
    <lineage>
        <taxon>Archaea</taxon>
        <taxon>Thermoproteota</taxon>
        <taxon>Thermoprotei</taxon>
        <taxon>Sulfolobales</taxon>
        <taxon>Sulfolobaceae</taxon>
        <taxon>Sulfurisphaera</taxon>
    </lineage>
</organism>
<sequence length="86" mass="10586">MIDETEIEEFEDILKLFKFEKKVGIPLKIIEDERKFFNFILPKDRLFCIIKPEDYEIEEIVKEIRKDTPFFIFNSEKLKDKIILLW</sequence>
<accession>A0A832WE17</accession>
<evidence type="ECO:0000313" key="2">
    <source>
        <dbReference type="Proteomes" id="UP000646844"/>
    </source>
</evidence>
<dbReference type="GeneID" id="1459596"/>
<dbReference type="RefSeq" id="WP_010979610.1">
    <property type="nucleotide sequence ID" value="NZ_BAABQO010000003.1"/>
</dbReference>
<gene>
    <name evidence="1" type="ORF">HA332_04010</name>
</gene>
<evidence type="ECO:0000313" key="1">
    <source>
        <dbReference type="EMBL" id="HII73548.1"/>
    </source>
</evidence>
<proteinExistence type="predicted"/>
<comment type="caution">
    <text evidence="1">The sequence shown here is derived from an EMBL/GenBank/DDBJ whole genome shotgun (WGS) entry which is preliminary data.</text>
</comment>
<dbReference type="Proteomes" id="UP000646844">
    <property type="component" value="Unassembled WGS sequence"/>
</dbReference>